<dbReference type="SUPFAM" id="SSF57903">
    <property type="entry name" value="FYVE/PHD zinc finger"/>
    <property type="match status" value="1"/>
</dbReference>
<dbReference type="PANTHER" id="PTHR43268:SF6">
    <property type="entry name" value="THIOSULFATE SULFURTRANSFERASE_RHODANESE-LIKE DOMAIN-CONTAINING PROTEIN 2"/>
    <property type="match status" value="1"/>
</dbReference>
<keyword evidence="2" id="KW-0862">Zinc</keyword>
<dbReference type="Gene3D" id="3.30.70.100">
    <property type="match status" value="1"/>
</dbReference>
<organism evidence="4 5">
    <name type="scientific">Taxus chinensis</name>
    <name type="common">Chinese yew</name>
    <name type="synonym">Taxus wallichiana var. chinensis</name>
    <dbReference type="NCBI Taxonomy" id="29808"/>
    <lineage>
        <taxon>Eukaryota</taxon>
        <taxon>Viridiplantae</taxon>
        <taxon>Streptophyta</taxon>
        <taxon>Embryophyta</taxon>
        <taxon>Tracheophyta</taxon>
        <taxon>Spermatophyta</taxon>
        <taxon>Pinopsida</taxon>
        <taxon>Pinidae</taxon>
        <taxon>Conifers II</taxon>
        <taxon>Cupressales</taxon>
        <taxon>Taxaceae</taxon>
        <taxon>Taxus</taxon>
    </lineage>
</organism>
<dbReference type="Proteomes" id="UP000824469">
    <property type="component" value="Unassembled WGS sequence"/>
</dbReference>
<dbReference type="SUPFAM" id="SSF53474">
    <property type="entry name" value="alpha/beta-Hydrolases"/>
    <property type="match status" value="1"/>
</dbReference>
<accession>A0AA38FZP8</accession>
<comment type="caution">
    <text evidence="4">The sequence shown here is derived from an EMBL/GenBank/DDBJ whole genome shotgun (WGS) entry which is preliminary data.</text>
</comment>
<dbReference type="InterPro" id="IPR011011">
    <property type="entry name" value="Znf_FYVE_PHD"/>
</dbReference>
<dbReference type="Gene3D" id="3.40.50.1820">
    <property type="entry name" value="alpha/beta hydrolase"/>
    <property type="match status" value="1"/>
</dbReference>
<dbReference type="Pfam" id="PF12368">
    <property type="entry name" value="Rhodanese_C"/>
    <property type="match status" value="1"/>
</dbReference>
<dbReference type="SUPFAM" id="SSF52821">
    <property type="entry name" value="Rhodanese/Cell cycle control phosphatase"/>
    <property type="match status" value="1"/>
</dbReference>
<protein>
    <recommendedName>
        <fullName evidence="3">Rhodanese domain-containing protein</fullName>
    </recommendedName>
</protein>
<keyword evidence="1" id="KW-0479">Metal-binding</keyword>
<dbReference type="InterPro" id="IPR001763">
    <property type="entry name" value="Rhodanese-like_dom"/>
</dbReference>
<dbReference type="EMBL" id="JAHRHJ020000006">
    <property type="protein sequence ID" value="KAH9312448.1"/>
    <property type="molecule type" value="Genomic_DNA"/>
</dbReference>
<evidence type="ECO:0000256" key="1">
    <source>
        <dbReference type="ARBA" id="ARBA00022771"/>
    </source>
</evidence>
<dbReference type="InterPro" id="IPR022111">
    <property type="entry name" value="Rhodanese_C"/>
</dbReference>
<evidence type="ECO:0000313" key="5">
    <source>
        <dbReference type="Proteomes" id="UP000824469"/>
    </source>
</evidence>
<keyword evidence="5" id="KW-1185">Reference proteome</keyword>
<dbReference type="PROSITE" id="PS50206">
    <property type="entry name" value="RHODANESE_3"/>
    <property type="match status" value="1"/>
</dbReference>
<dbReference type="InterPro" id="IPR040503">
    <property type="entry name" value="TRHO_N"/>
</dbReference>
<keyword evidence="1" id="KW-0863">Zinc-finger</keyword>
<dbReference type="Pfam" id="PF03959">
    <property type="entry name" value="FSH1"/>
    <property type="match status" value="2"/>
</dbReference>
<dbReference type="Pfam" id="PF17773">
    <property type="entry name" value="UPF0176_N"/>
    <property type="match status" value="1"/>
</dbReference>
<reference evidence="4 5" key="1">
    <citation type="journal article" date="2021" name="Nat. Plants">
        <title>The Taxus genome provides insights into paclitaxel biosynthesis.</title>
        <authorList>
            <person name="Xiong X."/>
            <person name="Gou J."/>
            <person name="Liao Q."/>
            <person name="Li Y."/>
            <person name="Zhou Q."/>
            <person name="Bi G."/>
            <person name="Li C."/>
            <person name="Du R."/>
            <person name="Wang X."/>
            <person name="Sun T."/>
            <person name="Guo L."/>
            <person name="Liang H."/>
            <person name="Lu P."/>
            <person name="Wu Y."/>
            <person name="Zhang Z."/>
            <person name="Ro D.K."/>
            <person name="Shang Y."/>
            <person name="Huang S."/>
            <person name="Yan J."/>
        </authorList>
    </citation>
    <scope>NUCLEOTIDE SEQUENCE [LARGE SCALE GENOMIC DNA]</scope>
    <source>
        <strain evidence="4">Ta-2019</strain>
    </source>
</reference>
<proteinExistence type="predicted"/>
<dbReference type="InterPro" id="IPR036873">
    <property type="entry name" value="Rhodanese-like_dom_sf"/>
</dbReference>
<feature type="domain" description="Rhodanese" evidence="3">
    <location>
        <begin position="184"/>
        <end position="285"/>
    </location>
</feature>
<dbReference type="Pfam" id="PF00581">
    <property type="entry name" value="Rhodanese"/>
    <property type="match status" value="1"/>
</dbReference>
<sequence>MEEQNIENEKIREEEDGVLLYYKYVDIPDTESLLNWFRNDCTALGLVGRVRIAPNGINVTVGGKMTSLEKHIAAVDSNTLFKGCDFKLASCQCLLDQQIAKECGFTSLSVRAVKEVVSLVCHPLVRSPSISNAGKHLSAIEFHSILQMAGGKLEEDDNLNQFHLNNSVDSFASKSDCETGSHQCHGGLVLLDARNMYETRIGKFLPPGQVQTLDPKIRQYSDLPAWIDRHAEQLRGNNILMYCTGGVRCEMASAYIRMKGSGYENVYQLSGGIQRYLEAYPDGGFFKGKNFVFDPRISVGSTDVGVIGSCLLCGDSFDDYSSRCRCSYCRMLVLVCNTCQELSTSNKENQNYICELCRGKNGPNIDLSKYPGESNLNFLNCRPRAEKVESAVAMKHNFVDCIDESFSNSLNSRPRTEKVESAVAMELVSVECIDGLEQIVEPCRSDSFIGGRMGAPLIKAQSTRKLKILCLHGFRQNASSLKGRLASFGKKLKHLAEFVFVDAPHEVPFIYQSLSNQVQEGKNNDVTPGGSTDSQLKPSLPQNCKKKYAWLVAPNCYKNSNFASCSADVLFKSGTSLTAAMQELLQQDKGKSEEIRWMEATSPFDPLQYQHQSAGWPETLTYLQNIFSVMGPFDGVLGFSQGASIAATLCTLRQKSPGNYASINFEFVIVCSGFPSPAEDFQQLISNPSFLPIDCPSLHIFGGNAGLDRQIMSDASLQLASFFRSDCRVVVKHSSGHIVPAQSPYIDRIKEFLLQFC</sequence>
<dbReference type="OMA" id="RCSYCRM"/>
<name>A0AA38FZP8_TAXCH</name>
<evidence type="ECO:0000313" key="4">
    <source>
        <dbReference type="EMBL" id="KAH9312448.1"/>
    </source>
</evidence>
<dbReference type="InterPro" id="IPR020936">
    <property type="entry name" value="TrhO"/>
</dbReference>
<dbReference type="Gene3D" id="3.40.250.10">
    <property type="entry name" value="Rhodanese-like domain"/>
    <property type="match status" value="1"/>
</dbReference>
<dbReference type="InterPro" id="IPR005645">
    <property type="entry name" value="FSH-like_dom"/>
</dbReference>
<evidence type="ECO:0000256" key="2">
    <source>
        <dbReference type="ARBA" id="ARBA00022833"/>
    </source>
</evidence>
<gene>
    <name evidence="4" type="ORF">KI387_027483</name>
</gene>
<dbReference type="AlphaFoldDB" id="A0AA38FZP8"/>
<dbReference type="GO" id="GO:0008270">
    <property type="term" value="F:zinc ion binding"/>
    <property type="evidence" value="ECO:0007669"/>
    <property type="project" value="UniProtKB-KW"/>
</dbReference>
<dbReference type="PANTHER" id="PTHR43268">
    <property type="entry name" value="THIOSULFATE SULFURTRANSFERASE/RHODANESE-LIKE DOMAIN-CONTAINING PROTEIN 2"/>
    <property type="match status" value="1"/>
</dbReference>
<dbReference type="FunFam" id="3.30.70.100:FF:000045">
    <property type="entry name" value="Rhodanese-like domain-containing protein 6"/>
    <property type="match status" value="1"/>
</dbReference>
<dbReference type="InterPro" id="IPR029058">
    <property type="entry name" value="AB_hydrolase_fold"/>
</dbReference>
<evidence type="ECO:0000259" key="3">
    <source>
        <dbReference type="PROSITE" id="PS50206"/>
    </source>
</evidence>